<evidence type="ECO:0000313" key="2">
    <source>
        <dbReference type="RefSeq" id="XP_073906804.1"/>
    </source>
</evidence>
<evidence type="ECO:0000313" key="1">
    <source>
        <dbReference type="Proteomes" id="UP001732720"/>
    </source>
</evidence>
<protein>
    <submittedName>
        <fullName evidence="2">Golgin subfamily A member 2-like</fullName>
    </submittedName>
</protein>
<keyword evidence="1" id="KW-1185">Reference proteome</keyword>
<dbReference type="RefSeq" id="XP_073906804.1">
    <property type="nucleotide sequence ID" value="XM_074050703.1"/>
</dbReference>
<accession>A0AC58KPE0</accession>
<sequence>MWTRHLPPPRPAISEEVKLQKRASGKKMPRAFQLRNNLSVPVGGKKKQKIKNGNPELPTICEDVPPNRSAPAPTACEGALPASVPSPDTGIKSSKKLAYEDFPVINWEAVITSGKNDVKRDALNVCNHKTEDLKEKDLQLEKKLQILLAEKEAMQLSREELEKKLALSEARLLESSSQLQQTSAAMRILQEELESSAQEVLQLKSTLEELRSLLEEPSPPQPPAGPSAAEQRLEEEARQLRKALECLEGQLEAQVRENDRLSRLKEDQERQLLALEQAARIPGEQAVDGKEDMKSMENQETLTDLSAVLKEQLAQLQHDNMKLTSALLEEQNVKKKLVKKLGHLQENLDDLKVIMEVNSQEAPSWQEEGVQCLCHQQEDMVAHRDQVAANQKPTGETEAPKDCLLEVMAEDLEPQGVPVGAIGECTALSALLKEIEDKKAETICMLPRQNGEFTWELQDLKFQLDDQCKMWQGKFWQSPTAVLLGPPQRPMAPRGNVFCFLNFIVLFKIILLVYLVFIVTVTKILTVFHS</sequence>
<organism evidence="1 2">
    <name type="scientific">Castor canadensis</name>
    <name type="common">American beaver</name>
    <dbReference type="NCBI Taxonomy" id="51338"/>
    <lineage>
        <taxon>Eukaryota</taxon>
        <taxon>Metazoa</taxon>
        <taxon>Chordata</taxon>
        <taxon>Craniata</taxon>
        <taxon>Vertebrata</taxon>
        <taxon>Euteleostomi</taxon>
        <taxon>Mammalia</taxon>
        <taxon>Eutheria</taxon>
        <taxon>Euarchontoglires</taxon>
        <taxon>Glires</taxon>
        <taxon>Rodentia</taxon>
        <taxon>Castorimorpha</taxon>
        <taxon>Castoridae</taxon>
        <taxon>Castor</taxon>
    </lineage>
</organism>
<gene>
    <name evidence="2" type="primary">LOC141414922</name>
</gene>
<dbReference type="Proteomes" id="UP001732720">
    <property type="component" value="Chromosome 12"/>
</dbReference>
<reference evidence="2" key="1">
    <citation type="submission" date="2025-08" db="UniProtKB">
        <authorList>
            <consortium name="RefSeq"/>
        </authorList>
    </citation>
    <scope>IDENTIFICATION</scope>
</reference>
<name>A0AC58KPE0_CASCN</name>
<proteinExistence type="predicted"/>